<evidence type="ECO:0000259" key="1">
    <source>
        <dbReference type="PROSITE" id="PS51332"/>
    </source>
</evidence>
<dbReference type="PROSITE" id="PS51332">
    <property type="entry name" value="B12_BINDING"/>
    <property type="match status" value="1"/>
</dbReference>
<evidence type="ECO:0000313" key="3">
    <source>
        <dbReference type="Proteomes" id="UP001501057"/>
    </source>
</evidence>
<dbReference type="SUPFAM" id="SSF52242">
    <property type="entry name" value="Cobalamin (vitamin B12)-binding domain"/>
    <property type="match status" value="1"/>
</dbReference>
<sequence>MTEPTPPAAAPRRVVVAGLGDTDELPLVRRARVLRDDGVEVIWVGSGLQAEQVAAVAVAEDADAVEVAPTTGAPEVERALAQREAADIDVVPVRVT</sequence>
<evidence type="ECO:0000313" key="2">
    <source>
        <dbReference type="EMBL" id="GAA1752437.1"/>
    </source>
</evidence>
<proteinExistence type="predicted"/>
<dbReference type="InterPro" id="IPR006158">
    <property type="entry name" value="Cobalamin-bd"/>
</dbReference>
<dbReference type="InterPro" id="IPR036724">
    <property type="entry name" value="Cobalamin-bd_sf"/>
</dbReference>
<dbReference type="Gene3D" id="3.40.50.280">
    <property type="entry name" value="Cobalamin-binding domain"/>
    <property type="match status" value="1"/>
</dbReference>
<dbReference type="Proteomes" id="UP001501057">
    <property type="component" value="Unassembled WGS sequence"/>
</dbReference>
<gene>
    <name evidence="2" type="ORF">GCM10009710_35210</name>
</gene>
<feature type="domain" description="B12-binding" evidence="1">
    <location>
        <begin position="10"/>
        <end position="96"/>
    </location>
</feature>
<comment type="caution">
    <text evidence="2">The sequence shown here is derived from an EMBL/GenBank/DDBJ whole genome shotgun (WGS) entry which is preliminary data.</text>
</comment>
<name>A0ABN2KBI9_9ACTN</name>
<reference evidence="2 3" key="1">
    <citation type="journal article" date="2019" name="Int. J. Syst. Evol. Microbiol.">
        <title>The Global Catalogue of Microorganisms (GCM) 10K type strain sequencing project: providing services to taxonomists for standard genome sequencing and annotation.</title>
        <authorList>
            <consortium name="The Broad Institute Genomics Platform"/>
            <consortium name="The Broad Institute Genome Sequencing Center for Infectious Disease"/>
            <person name="Wu L."/>
            <person name="Ma J."/>
        </authorList>
    </citation>
    <scope>NUCLEOTIDE SEQUENCE [LARGE SCALE GENOMIC DNA]</scope>
    <source>
        <strain evidence="2 3">JCM 13518</strain>
    </source>
</reference>
<keyword evidence="3" id="KW-1185">Reference proteome</keyword>
<protein>
    <recommendedName>
        <fullName evidence="1">B12-binding domain-containing protein</fullName>
    </recommendedName>
</protein>
<organism evidence="2 3">
    <name type="scientific">Aeromicrobium alkaliterrae</name>
    <dbReference type="NCBI Taxonomy" id="302168"/>
    <lineage>
        <taxon>Bacteria</taxon>
        <taxon>Bacillati</taxon>
        <taxon>Actinomycetota</taxon>
        <taxon>Actinomycetes</taxon>
        <taxon>Propionibacteriales</taxon>
        <taxon>Nocardioidaceae</taxon>
        <taxon>Aeromicrobium</taxon>
    </lineage>
</organism>
<accession>A0ABN2KBI9</accession>
<dbReference type="RefSeq" id="WP_344203987.1">
    <property type="nucleotide sequence ID" value="NZ_BAAAME010000010.1"/>
</dbReference>
<dbReference type="EMBL" id="BAAAME010000010">
    <property type="protein sequence ID" value="GAA1752437.1"/>
    <property type="molecule type" value="Genomic_DNA"/>
</dbReference>